<comment type="caution">
    <text evidence="8">The sequence shown here is derived from an EMBL/GenBank/DDBJ whole genome shotgun (WGS) entry which is preliminary data.</text>
</comment>
<dbReference type="Pfam" id="PF20684">
    <property type="entry name" value="Fung_rhodopsin"/>
    <property type="match status" value="1"/>
</dbReference>
<accession>A0A4T0B4L1</accession>
<dbReference type="Proteomes" id="UP000308724">
    <property type="component" value="Unassembled WGS sequence"/>
</dbReference>
<keyword evidence="2 6" id="KW-0812">Transmembrane</keyword>
<dbReference type="AlphaFoldDB" id="A0A4T0B4L1"/>
<evidence type="ECO:0000313" key="9">
    <source>
        <dbReference type="Proteomes" id="UP000308724"/>
    </source>
</evidence>
<evidence type="ECO:0000313" key="8">
    <source>
        <dbReference type="EMBL" id="TIA28939.1"/>
    </source>
</evidence>
<evidence type="ECO:0000256" key="5">
    <source>
        <dbReference type="ARBA" id="ARBA00038359"/>
    </source>
</evidence>
<dbReference type="PANTHER" id="PTHR33048">
    <property type="entry name" value="PTH11-LIKE INTEGRAL MEMBRANE PROTEIN (AFU_ORTHOLOGUE AFUA_5G11245)"/>
    <property type="match status" value="1"/>
</dbReference>
<feature type="domain" description="Rhodopsin" evidence="7">
    <location>
        <begin position="129"/>
        <end position="370"/>
    </location>
</feature>
<evidence type="ECO:0000256" key="2">
    <source>
        <dbReference type="ARBA" id="ARBA00022692"/>
    </source>
</evidence>
<feature type="transmembrane region" description="Helical" evidence="6">
    <location>
        <begin position="189"/>
        <end position="212"/>
    </location>
</feature>
<evidence type="ECO:0000256" key="3">
    <source>
        <dbReference type="ARBA" id="ARBA00022989"/>
    </source>
</evidence>
<dbReference type="GO" id="GO:0016020">
    <property type="term" value="C:membrane"/>
    <property type="evidence" value="ECO:0007669"/>
    <property type="project" value="UniProtKB-SubCell"/>
</dbReference>
<reference evidence="8 9" key="1">
    <citation type="submission" date="2018-10" db="EMBL/GenBank/DDBJ databases">
        <title>Fifty Aureobasidium pullulans genomes reveal a recombining polyextremotolerant generalist.</title>
        <authorList>
            <person name="Gostincar C."/>
            <person name="Turk M."/>
            <person name="Zajc J."/>
            <person name="Gunde-Cimerman N."/>
        </authorList>
    </citation>
    <scope>NUCLEOTIDE SEQUENCE [LARGE SCALE GENOMIC DNA]</scope>
    <source>
        <strain evidence="8 9">EXF-1645</strain>
    </source>
</reference>
<dbReference type="EMBL" id="QZBZ01000508">
    <property type="protein sequence ID" value="TIA28939.1"/>
    <property type="molecule type" value="Genomic_DNA"/>
</dbReference>
<feature type="transmembrane region" description="Helical" evidence="6">
    <location>
        <begin position="224"/>
        <end position="245"/>
    </location>
</feature>
<feature type="non-terminal residue" evidence="8">
    <location>
        <position position="1"/>
    </location>
</feature>
<comment type="similarity">
    <text evidence="5">Belongs to the SAT4 family.</text>
</comment>
<keyword evidence="4 6" id="KW-0472">Membrane</keyword>
<dbReference type="InterPro" id="IPR049326">
    <property type="entry name" value="Rhodopsin_dom_fungi"/>
</dbReference>
<name>A0A4T0B4L1_AURPU</name>
<dbReference type="InterPro" id="IPR052337">
    <property type="entry name" value="SAT4-like"/>
</dbReference>
<evidence type="ECO:0000256" key="1">
    <source>
        <dbReference type="ARBA" id="ARBA00004141"/>
    </source>
</evidence>
<organism evidence="8 9">
    <name type="scientific">Aureobasidium pullulans</name>
    <name type="common">Black yeast</name>
    <name type="synonym">Pullularia pullulans</name>
    <dbReference type="NCBI Taxonomy" id="5580"/>
    <lineage>
        <taxon>Eukaryota</taxon>
        <taxon>Fungi</taxon>
        <taxon>Dikarya</taxon>
        <taxon>Ascomycota</taxon>
        <taxon>Pezizomycotina</taxon>
        <taxon>Dothideomycetes</taxon>
        <taxon>Dothideomycetidae</taxon>
        <taxon>Dothideales</taxon>
        <taxon>Saccotheciaceae</taxon>
        <taxon>Aureobasidium</taxon>
    </lineage>
</organism>
<evidence type="ECO:0000256" key="4">
    <source>
        <dbReference type="ARBA" id="ARBA00023136"/>
    </source>
</evidence>
<keyword evidence="3 6" id="KW-1133">Transmembrane helix</keyword>
<sequence length="444" mass="49371">ETRCALLCWILVDKFGTAIIILLHALPRVAPPCHLSIDTYLLPWPELVSPQTCLPPPFDHLFTTVNMASEAQIAQIMLLVESGIPLTEIPAGRPPPGEVSHIHHAVGRTHMITTCDIICMIIVCTVVAMRMYTRIHLLKNLWWDDWCTSFALACWIGETGLFQYACKFGAGKHVYDISVADLYPNLLRGWVVCAVMYSITMLFSKMSILLLYRRLFPIVNFAKRWWAVVAFTVAYSVGGMLASLFQCRPMESAWTLDIPSDYCISTEKFYTANAALNVVSDIMILILPVPIVWGLNTDTRKKVILTGLFSMGSISCLVSILRMRSIIVLYKSGFNDLTWGLVEVVLWSQAELTAAMICTCTPCLRPLFEKIIPALRSVGSRKGTHGSNTGGYLRTNDYGHKSTASKSRSIADIEMDAGIRKKVTVDVSAMGSDDSDSQKSIIHH</sequence>
<protein>
    <recommendedName>
        <fullName evidence="7">Rhodopsin domain-containing protein</fullName>
    </recommendedName>
</protein>
<gene>
    <name evidence="8" type="ORF">D6C78_10493</name>
</gene>
<proteinExistence type="inferred from homology"/>
<feature type="transmembrane region" description="Helical" evidence="6">
    <location>
        <begin position="274"/>
        <end position="296"/>
    </location>
</feature>
<comment type="subcellular location">
    <subcellularLocation>
        <location evidence="1">Membrane</location>
        <topology evidence="1">Multi-pass membrane protein</topology>
    </subcellularLocation>
</comment>
<dbReference type="PANTHER" id="PTHR33048:SF47">
    <property type="entry name" value="INTEGRAL MEMBRANE PROTEIN-RELATED"/>
    <property type="match status" value="1"/>
</dbReference>
<feature type="transmembrane region" description="Helical" evidence="6">
    <location>
        <begin position="303"/>
        <end position="321"/>
    </location>
</feature>
<evidence type="ECO:0000256" key="6">
    <source>
        <dbReference type="SAM" id="Phobius"/>
    </source>
</evidence>
<feature type="transmembrane region" description="Helical" evidence="6">
    <location>
        <begin position="111"/>
        <end position="132"/>
    </location>
</feature>
<evidence type="ECO:0000259" key="7">
    <source>
        <dbReference type="Pfam" id="PF20684"/>
    </source>
</evidence>